<feature type="region of interest" description="Disordered" evidence="1">
    <location>
        <begin position="205"/>
        <end position="235"/>
    </location>
</feature>
<evidence type="ECO:0000313" key="3">
    <source>
        <dbReference type="Proteomes" id="UP000054144"/>
    </source>
</evidence>
<sequence length="406" mass="45659">MDSSVDSARVTQRYPRFDAQYDPPQCSKLSTRRFSMASCTDTDAAMRRFKHIAMLASLTAWAMRERYECMHAFPTTGKRFRRADPAQPLLDTLCISFGMNSFIYEEMPGLYARDEDDPYSDEPARDPFVVPHIVITLSDEDDWDIRRVGDANRPPAFQNLIGGSLSVPMRCRYCTHGWWDCSCVSSGYFDVCPAIVEERQNRHFQRAEAGLSGESDTEDEDGDSGPDLPDSESDNDMEDYFVWYAAQESVPYEKMPEQLHKSTSRSSFVMLPGDDVSWILDIDNQPPFVDSDDEEYDKEGHYESDCDDEIAKPGCPGASSSDLESDDSSDSLPGTPSEFHPMPTPFIRSGSRRMGVGLMLKTDMGPSIICADASSFPNPPKSPVLSSWAEDEDLPSADEFFADWRH</sequence>
<reference evidence="2 3" key="1">
    <citation type="journal article" date="2015" name="Fungal Genet. Biol.">
        <title>Evolution of novel wood decay mechanisms in Agaricales revealed by the genome sequences of Fistulina hepatica and Cylindrobasidium torrendii.</title>
        <authorList>
            <person name="Floudas D."/>
            <person name="Held B.W."/>
            <person name="Riley R."/>
            <person name="Nagy L.G."/>
            <person name="Koehler G."/>
            <person name="Ransdell A.S."/>
            <person name="Younus H."/>
            <person name="Chow J."/>
            <person name="Chiniquy J."/>
            <person name="Lipzen A."/>
            <person name="Tritt A."/>
            <person name="Sun H."/>
            <person name="Haridas S."/>
            <person name="LaButti K."/>
            <person name="Ohm R.A."/>
            <person name="Kues U."/>
            <person name="Blanchette R.A."/>
            <person name="Grigoriev I.V."/>
            <person name="Minto R.E."/>
            <person name="Hibbett D.S."/>
        </authorList>
    </citation>
    <scope>NUCLEOTIDE SEQUENCE [LARGE SCALE GENOMIC DNA]</scope>
    <source>
        <strain evidence="2 3">ATCC 64428</strain>
    </source>
</reference>
<protein>
    <submittedName>
        <fullName evidence="2">Uncharacterized protein</fullName>
    </submittedName>
</protein>
<name>A0A0D7A3J8_9AGAR</name>
<evidence type="ECO:0000313" key="2">
    <source>
        <dbReference type="EMBL" id="KIY44949.1"/>
    </source>
</evidence>
<feature type="compositionally biased region" description="Acidic residues" evidence="1">
    <location>
        <begin position="215"/>
        <end position="235"/>
    </location>
</feature>
<feature type="region of interest" description="Disordered" evidence="1">
    <location>
        <begin position="371"/>
        <end position="390"/>
    </location>
</feature>
<feature type="region of interest" description="Disordered" evidence="1">
    <location>
        <begin position="283"/>
        <end position="346"/>
    </location>
</feature>
<proteinExistence type="predicted"/>
<dbReference type="AlphaFoldDB" id="A0A0D7A3J8"/>
<evidence type="ECO:0000256" key="1">
    <source>
        <dbReference type="SAM" id="MobiDB-lite"/>
    </source>
</evidence>
<dbReference type="Proteomes" id="UP000054144">
    <property type="component" value="Unassembled WGS sequence"/>
</dbReference>
<accession>A0A0D7A3J8</accession>
<organism evidence="2 3">
    <name type="scientific">Fistulina hepatica ATCC 64428</name>
    <dbReference type="NCBI Taxonomy" id="1128425"/>
    <lineage>
        <taxon>Eukaryota</taxon>
        <taxon>Fungi</taxon>
        <taxon>Dikarya</taxon>
        <taxon>Basidiomycota</taxon>
        <taxon>Agaricomycotina</taxon>
        <taxon>Agaricomycetes</taxon>
        <taxon>Agaricomycetidae</taxon>
        <taxon>Agaricales</taxon>
        <taxon>Fistulinaceae</taxon>
        <taxon>Fistulina</taxon>
    </lineage>
</organism>
<gene>
    <name evidence="2" type="ORF">FISHEDRAFT_76981</name>
</gene>
<dbReference type="EMBL" id="KN882063">
    <property type="protein sequence ID" value="KIY44949.1"/>
    <property type="molecule type" value="Genomic_DNA"/>
</dbReference>
<keyword evidence="3" id="KW-1185">Reference proteome</keyword>